<sequence>MIIPAYKKVFCKIRTWIRLQKKGNPNPIHLAGVFSIEKATRIFAYNILNKNHLLAIQLKQGRVHIKQEYPFIKKHLHEMFACRDVFFHMSQDSCSKMVNFFFFFGFYHIEEKLQALKSNTLILSP</sequence>
<dbReference type="EMBL" id="CATOBB020001003">
    <property type="protein sequence ID" value="CAM9221555.1"/>
    <property type="molecule type" value="Genomic_DNA"/>
</dbReference>
<gene>
    <name evidence="1" type="ORF">MRATA1EN22A_LOCUS30067</name>
</gene>
<evidence type="ECO:0000313" key="1">
    <source>
        <dbReference type="EMBL" id="CAM9221555.1"/>
    </source>
</evidence>
<dbReference type="Proteomes" id="UP001162501">
    <property type="component" value="Unassembled WGS sequence"/>
</dbReference>
<comment type="caution">
    <text evidence="1">The sequence shown here is derived from an EMBL/GenBank/DDBJ whole genome shotgun (WGS) entry which is preliminary data.</text>
</comment>
<protein>
    <submittedName>
        <fullName evidence="1">Uncharacterized protein</fullName>
    </submittedName>
</protein>
<organism evidence="1 2">
    <name type="scientific">Rangifer tarandus platyrhynchus</name>
    <name type="common">Svalbard reindeer</name>
    <dbReference type="NCBI Taxonomy" id="3082113"/>
    <lineage>
        <taxon>Eukaryota</taxon>
        <taxon>Metazoa</taxon>
        <taxon>Chordata</taxon>
        <taxon>Craniata</taxon>
        <taxon>Vertebrata</taxon>
        <taxon>Euteleostomi</taxon>
        <taxon>Mammalia</taxon>
        <taxon>Eutheria</taxon>
        <taxon>Laurasiatheria</taxon>
        <taxon>Artiodactyla</taxon>
        <taxon>Ruminantia</taxon>
        <taxon>Pecora</taxon>
        <taxon>Cervidae</taxon>
        <taxon>Odocoileinae</taxon>
        <taxon>Rangifer</taxon>
    </lineage>
</organism>
<name>A0ACB1KHL3_RANTA</name>
<proteinExistence type="predicted"/>
<evidence type="ECO:0000313" key="2">
    <source>
        <dbReference type="Proteomes" id="UP001162501"/>
    </source>
</evidence>
<accession>A0ACB1KHL3</accession>
<reference evidence="1" key="1">
    <citation type="submission" date="2025-03" db="EMBL/GenBank/DDBJ databases">
        <authorList>
            <consortium name="ELIXIR-Norway"/>
            <consortium name="Elixir Norway"/>
        </authorList>
    </citation>
    <scope>NUCLEOTIDE SEQUENCE</scope>
</reference>